<evidence type="ECO:0000256" key="4">
    <source>
        <dbReference type="ARBA" id="ARBA00022989"/>
    </source>
</evidence>
<dbReference type="NCBIfam" id="NF037979">
    <property type="entry name" value="Na_transp"/>
    <property type="match status" value="1"/>
</dbReference>
<dbReference type="PANTHER" id="PTHR42948:SF1">
    <property type="entry name" value="TRANSPORTER"/>
    <property type="match status" value="1"/>
</dbReference>
<dbReference type="OrthoDB" id="9762833at2"/>
<dbReference type="PRINTS" id="PR00176">
    <property type="entry name" value="NANEUSMPORT"/>
</dbReference>
<feature type="transmembrane region" description="Helical" evidence="6">
    <location>
        <begin position="344"/>
        <end position="364"/>
    </location>
</feature>
<feature type="transmembrane region" description="Helical" evidence="6">
    <location>
        <begin position="86"/>
        <end position="116"/>
    </location>
</feature>
<evidence type="ECO:0000256" key="6">
    <source>
        <dbReference type="SAM" id="Phobius"/>
    </source>
</evidence>
<evidence type="ECO:0000256" key="1">
    <source>
        <dbReference type="ARBA" id="ARBA00004141"/>
    </source>
</evidence>
<dbReference type="InterPro" id="IPR037272">
    <property type="entry name" value="SNS_sf"/>
</dbReference>
<feature type="transmembrane region" description="Helical" evidence="6">
    <location>
        <begin position="176"/>
        <end position="195"/>
    </location>
</feature>
<dbReference type="Pfam" id="PF00209">
    <property type="entry name" value="SNF"/>
    <property type="match status" value="2"/>
</dbReference>
<evidence type="ECO:0000313" key="8">
    <source>
        <dbReference type="Proteomes" id="UP000243819"/>
    </source>
</evidence>
<dbReference type="PANTHER" id="PTHR42948">
    <property type="entry name" value="TRANSPORTER"/>
    <property type="match status" value="1"/>
</dbReference>
<evidence type="ECO:0000256" key="3">
    <source>
        <dbReference type="ARBA" id="ARBA00022692"/>
    </source>
</evidence>
<feature type="transmembrane region" description="Helical" evidence="6">
    <location>
        <begin position="307"/>
        <end position="332"/>
    </location>
</feature>
<sequence>MAKQREQWGSKLGFILAAAGSAIGLGNIWRFPTVVGQSGGGIFILIYLIIIFLIGIPLMICELTIGRKGKSNIVRAFKGIKPGSPWWIIGALGVAAGFIILSFYSVIAGWSVAYIFKFLSGGLNNLDVRDSREIFVNFVASPVEPLIWHGIFMAMTIGIVIFGIDKGIEKASKIMMPVLFVLLLLLALRSITLPGALEGLRWYLTPNLQAINIKIILGALGQVFFSLSLGMGAIMTYGSYLTDDNDIPNSAMFISLADLSIAILAGFIIIPAVFAFGFEPNAGPSLIFITLPAVFASLPLGNLFGGLFFILLTIAALTSAISLLEVPVAYFIEEFKWSRKQASIILGIIIFLLGIPSSLSMGILGETLFFGRGFLDFMDFFSSNLILPIGGLLTAVFVGWVWGAQGIFNELEKARVTFRAKNIWFSIVKYLLPVVLFYILITGLI</sequence>
<feature type="transmembrane region" description="Helical" evidence="6">
    <location>
        <begin position="385"/>
        <end position="403"/>
    </location>
</feature>
<keyword evidence="4 6" id="KW-1133">Transmembrane helix</keyword>
<protein>
    <submittedName>
        <fullName evidence="7">Neurotransmitter:Na+ symporter, NSS family</fullName>
    </submittedName>
</protein>
<dbReference type="CDD" id="cd10336">
    <property type="entry name" value="SLC6sbd_Tyt1-Like"/>
    <property type="match status" value="1"/>
</dbReference>
<feature type="transmembrane region" description="Helical" evidence="6">
    <location>
        <begin position="146"/>
        <end position="164"/>
    </location>
</feature>
<feature type="transmembrane region" description="Helical" evidence="6">
    <location>
        <begin position="12"/>
        <end position="29"/>
    </location>
</feature>
<dbReference type="RefSeq" id="WP_091349056.1">
    <property type="nucleotide sequence ID" value="NZ_FOIF01000006.1"/>
</dbReference>
<feature type="transmembrane region" description="Helical" evidence="6">
    <location>
        <begin position="423"/>
        <end position="441"/>
    </location>
</feature>
<feature type="transmembrane region" description="Helical" evidence="6">
    <location>
        <begin position="215"/>
        <end position="240"/>
    </location>
</feature>
<keyword evidence="8" id="KW-1185">Reference proteome</keyword>
<feature type="transmembrane region" description="Helical" evidence="6">
    <location>
        <begin position="41"/>
        <end position="65"/>
    </location>
</feature>
<accession>A0A1H9Z228</accession>
<dbReference type="EMBL" id="FOIF01000006">
    <property type="protein sequence ID" value="SES75549.1"/>
    <property type="molecule type" value="Genomic_DNA"/>
</dbReference>
<comment type="subcellular location">
    <subcellularLocation>
        <location evidence="1">Membrane</location>
        <topology evidence="1">Multi-pass membrane protein</topology>
    </subcellularLocation>
</comment>
<gene>
    <name evidence="7" type="ORF">SAMN03080614_100621</name>
</gene>
<dbReference type="SUPFAM" id="SSF161070">
    <property type="entry name" value="SNF-like"/>
    <property type="match status" value="1"/>
</dbReference>
<keyword evidence="5 6" id="KW-0472">Membrane</keyword>
<evidence type="ECO:0000256" key="2">
    <source>
        <dbReference type="ARBA" id="ARBA00022448"/>
    </source>
</evidence>
<dbReference type="InterPro" id="IPR047218">
    <property type="entry name" value="YocR/YhdH-like"/>
</dbReference>
<dbReference type="PROSITE" id="PS50267">
    <property type="entry name" value="NA_NEUROTRAN_SYMP_3"/>
    <property type="match status" value="1"/>
</dbReference>
<dbReference type="GO" id="GO:0016020">
    <property type="term" value="C:membrane"/>
    <property type="evidence" value="ECO:0007669"/>
    <property type="project" value="UniProtKB-SubCell"/>
</dbReference>
<evidence type="ECO:0000313" key="7">
    <source>
        <dbReference type="EMBL" id="SES75549.1"/>
    </source>
</evidence>
<feature type="transmembrane region" description="Helical" evidence="6">
    <location>
        <begin position="252"/>
        <end position="276"/>
    </location>
</feature>
<keyword evidence="2" id="KW-0813">Transport</keyword>
<organism evidence="7 8">
    <name type="scientific">Anaerobranca gottschalkii DSM 13577</name>
    <dbReference type="NCBI Taxonomy" id="1120990"/>
    <lineage>
        <taxon>Bacteria</taxon>
        <taxon>Bacillati</taxon>
        <taxon>Bacillota</taxon>
        <taxon>Clostridia</taxon>
        <taxon>Eubacteriales</taxon>
        <taxon>Proteinivoracaceae</taxon>
        <taxon>Anaerobranca</taxon>
    </lineage>
</organism>
<evidence type="ECO:0000256" key="5">
    <source>
        <dbReference type="ARBA" id="ARBA00023136"/>
    </source>
</evidence>
<name>A0A1H9Z228_9FIRM</name>
<dbReference type="AlphaFoldDB" id="A0A1H9Z228"/>
<dbReference type="Proteomes" id="UP000243819">
    <property type="component" value="Unassembled WGS sequence"/>
</dbReference>
<keyword evidence="3 6" id="KW-0812">Transmembrane</keyword>
<proteinExistence type="predicted"/>
<dbReference type="InterPro" id="IPR000175">
    <property type="entry name" value="Na/ntran_symport"/>
</dbReference>
<reference evidence="8" key="1">
    <citation type="submission" date="2016-10" db="EMBL/GenBank/DDBJ databases">
        <authorList>
            <person name="Varghese N."/>
            <person name="Submissions S."/>
        </authorList>
    </citation>
    <scope>NUCLEOTIDE SEQUENCE [LARGE SCALE GENOMIC DNA]</scope>
    <source>
        <strain evidence="8">DSM 13577</strain>
    </source>
</reference>